<keyword evidence="1" id="KW-0472">Membrane</keyword>
<gene>
    <name evidence="2" type="ordered locus">Echvi_2226</name>
</gene>
<dbReference type="EMBL" id="CP003346">
    <property type="protein sequence ID" value="AGA78476.1"/>
    <property type="molecule type" value="Genomic_DNA"/>
</dbReference>
<feature type="transmembrane region" description="Helical" evidence="1">
    <location>
        <begin position="45"/>
        <end position="66"/>
    </location>
</feature>
<feature type="transmembrane region" description="Helical" evidence="1">
    <location>
        <begin position="20"/>
        <end position="39"/>
    </location>
</feature>
<dbReference type="RefSeq" id="WP_015266034.1">
    <property type="nucleotide sequence ID" value="NC_019904.1"/>
</dbReference>
<dbReference type="Proteomes" id="UP000010796">
    <property type="component" value="Chromosome"/>
</dbReference>
<dbReference type="AlphaFoldDB" id="L0G0E1"/>
<dbReference type="KEGG" id="evi:Echvi_2226"/>
<evidence type="ECO:0000313" key="3">
    <source>
        <dbReference type="Proteomes" id="UP000010796"/>
    </source>
</evidence>
<dbReference type="HOGENOM" id="CLU_2616349_0_0_10"/>
<keyword evidence="1" id="KW-0812">Transmembrane</keyword>
<protein>
    <submittedName>
        <fullName evidence="2">Uncharacterized protein</fullName>
    </submittedName>
</protein>
<evidence type="ECO:0000313" key="2">
    <source>
        <dbReference type="EMBL" id="AGA78476.1"/>
    </source>
</evidence>
<proteinExistence type="predicted"/>
<name>L0G0E1_ECHVK</name>
<keyword evidence="1" id="KW-1133">Transmembrane helix</keyword>
<evidence type="ECO:0000256" key="1">
    <source>
        <dbReference type="SAM" id="Phobius"/>
    </source>
</evidence>
<organism evidence="2 3">
    <name type="scientific">Echinicola vietnamensis (strain DSM 17526 / LMG 23754 / KMM 6221)</name>
    <dbReference type="NCBI Taxonomy" id="926556"/>
    <lineage>
        <taxon>Bacteria</taxon>
        <taxon>Pseudomonadati</taxon>
        <taxon>Bacteroidota</taxon>
        <taxon>Cytophagia</taxon>
        <taxon>Cytophagales</taxon>
        <taxon>Cyclobacteriaceae</taxon>
        <taxon>Echinicola</taxon>
    </lineage>
</organism>
<keyword evidence="3" id="KW-1185">Reference proteome</keyword>
<sequence>MKELSFERMERVKGGARGDFGCGLAAAGYIAGVGLLLAFPPAGIGAALFSSLIVTGGGMMSVGYSCGNKVKNGLRDYN</sequence>
<accession>L0G0E1</accession>
<reference evidence="3" key="1">
    <citation type="submission" date="2012-02" db="EMBL/GenBank/DDBJ databases">
        <title>The complete genome of Echinicola vietnamensis DSM 17526.</title>
        <authorList>
            <person name="Lucas S."/>
            <person name="Copeland A."/>
            <person name="Lapidus A."/>
            <person name="Glavina del Rio T."/>
            <person name="Dalin E."/>
            <person name="Tice H."/>
            <person name="Bruce D."/>
            <person name="Goodwin L."/>
            <person name="Pitluck S."/>
            <person name="Peters L."/>
            <person name="Ovchinnikova G."/>
            <person name="Teshima H."/>
            <person name="Kyrpides N."/>
            <person name="Mavromatis K."/>
            <person name="Ivanova N."/>
            <person name="Brettin T."/>
            <person name="Detter J.C."/>
            <person name="Han C."/>
            <person name="Larimer F."/>
            <person name="Land M."/>
            <person name="Hauser L."/>
            <person name="Markowitz V."/>
            <person name="Cheng J.-F."/>
            <person name="Hugenholtz P."/>
            <person name="Woyke T."/>
            <person name="Wu D."/>
            <person name="Brambilla E."/>
            <person name="Klenk H.-P."/>
            <person name="Eisen J.A."/>
        </authorList>
    </citation>
    <scope>NUCLEOTIDE SEQUENCE [LARGE SCALE GENOMIC DNA]</scope>
    <source>
        <strain evidence="3">DSM 17526 / LMG 23754 / KMM 6221</strain>
    </source>
</reference>